<dbReference type="AlphaFoldDB" id="A0A5E4C9P9"/>
<name>A0A5E4C9P9_MARMO</name>
<organism evidence="3 4">
    <name type="scientific">Marmota monax</name>
    <name type="common">Woodchuck</name>
    <dbReference type="NCBI Taxonomy" id="9995"/>
    <lineage>
        <taxon>Eukaryota</taxon>
        <taxon>Metazoa</taxon>
        <taxon>Chordata</taxon>
        <taxon>Craniata</taxon>
        <taxon>Vertebrata</taxon>
        <taxon>Euteleostomi</taxon>
        <taxon>Mammalia</taxon>
        <taxon>Eutheria</taxon>
        <taxon>Euarchontoglires</taxon>
        <taxon>Glires</taxon>
        <taxon>Rodentia</taxon>
        <taxon>Sciuromorpha</taxon>
        <taxon>Sciuridae</taxon>
        <taxon>Xerinae</taxon>
        <taxon>Marmotini</taxon>
        <taxon>Marmota</taxon>
    </lineage>
</organism>
<evidence type="ECO:0000256" key="1">
    <source>
        <dbReference type="SAM" id="MobiDB-lite"/>
    </source>
</evidence>
<feature type="region of interest" description="Disordered" evidence="1">
    <location>
        <begin position="1"/>
        <end position="42"/>
    </location>
</feature>
<sequence>MASKLDTDTASEEEAGNEPELATVKPSTTSDHPGDRSRASLTTTRKWYNLFRGCQARGGKLFPRSRISEAANAAAVIDAAATAANREKQPRHSGRKSRFRPTLPTSCAQRRVGSLQLQTWPCSARAPREAPLCSAGLSAPLASCLRSSAARSPAGKALGRPHLWFP</sequence>
<dbReference type="EMBL" id="CABDUW010001019">
    <property type="protein sequence ID" value="VTJ77919.1"/>
    <property type="molecule type" value="Genomic_DNA"/>
</dbReference>
<feature type="region of interest" description="Disordered" evidence="1">
    <location>
        <begin position="82"/>
        <end position="101"/>
    </location>
</feature>
<gene>
    <name evidence="2" type="ORF">GHT09_016494</name>
    <name evidence="3" type="ORF">MONAX_5E006422</name>
</gene>
<evidence type="ECO:0000313" key="4">
    <source>
        <dbReference type="Proteomes" id="UP000335636"/>
    </source>
</evidence>
<keyword evidence="4" id="KW-1185">Reference proteome</keyword>
<proteinExistence type="predicted"/>
<dbReference type="Proteomes" id="UP000662637">
    <property type="component" value="Unassembled WGS sequence"/>
</dbReference>
<dbReference type="EMBL" id="WJEC01006497">
    <property type="protein sequence ID" value="KAF7472650.1"/>
    <property type="molecule type" value="Genomic_DNA"/>
</dbReference>
<reference evidence="2" key="2">
    <citation type="submission" date="2020-08" db="EMBL/GenBank/DDBJ databases">
        <authorList>
            <person name="Shumante A."/>
            <person name="Zimin A.V."/>
            <person name="Puiu D."/>
            <person name="Salzberg S.L."/>
        </authorList>
    </citation>
    <scope>NUCLEOTIDE SEQUENCE</scope>
    <source>
        <strain evidence="2">WC2-LM</strain>
        <tissue evidence="2">Liver</tissue>
    </source>
</reference>
<accession>A0A5E4C9P9</accession>
<dbReference type="Proteomes" id="UP000335636">
    <property type="component" value="Unassembled WGS sequence"/>
</dbReference>
<evidence type="ECO:0000313" key="3">
    <source>
        <dbReference type="EMBL" id="VTJ77919.1"/>
    </source>
</evidence>
<protein>
    <submittedName>
        <fullName evidence="3">Uncharacterized protein</fullName>
    </submittedName>
</protein>
<evidence type="ECO:0000313" key="2">
    <source>
        <dbReference type="EMBL" id="KAF7472650.1"/>
    </source>
</evidence>
<reference evidence="3 4" key="1">
    <citation type="submission" date="2019-04" db="EMBL/GenBank/DDBJ databases">
        <authorList>
            <person name="Alioto T."/>
            <person name="Alioto T."/>
        </authorList>
    </citation>
    <scope>NUCLEOTIDE SEQUENCE [LARGE SCALE GENOMIC DNA]</scope>
</reference>